<evidence type="ECO:0000313" key="7">
    <source>
        <dbReference type="EMBL" id="MCD9558968.1"/>
    </source>
</evidence>
<protein>
    <recommendedName>
        <fullName evidence="9">Secreted protein</fullName>
    </recommendedName>
</protein>
<evidence type="ECO:0000256" key="6">
    <source>
        <dbReference type="ARBA" id="ARBA00023136"/>
    </source>
</evidence>
<evidence type="ECO:0008006" key="9">
    <source>
        <dbReference type="Google" id="ProtNLM"/>
    </source>
</evidence>
<organism evidence="7 8">
    <name type="scientific">Datura stramonium</name>
    <name type="common">Jimsonweed</name>
    <name type="synonym">Common thornapple</name>
    <dbReference type="NCBI Taxonomy" id="4076"/>
    <lineage>
        <taxon>Eukaryota</taxon>
        <taxon>Viridiplantae</taxon>
        <taxon>Streptophyta</taxon>
        <taxon>Embryophyta</taxon>
        <taxon>Tracheophyta</taxon>
        <taxon>Spermatophyta</taxon>
        <taxon>Magnoliopsida</taxon>
        <taxon>eudicotyledons</taxon>
        <taxon>Gunneridae</taxon>
        <taxon>Pentapetalae</taxon>
        <taxon>asterids</taxon>
        <taxon>lamiids</taxon>
        <taxon>Solanales</taxon>
        <taxon>Solanaceae</taxon>
        <taxon>Solanoideae</taxon>
        <taxon>Datureae</taxon>
        <taxon>Datura</taxon>
    </lineage>
</organism>
<comment type="caution">
    <text evidence="7">The sequence shown here is derived from an EMBL/GenBank/DDBJ whole genome shotgun (WGS) entry which is preliminary data.</text>
</comment>
<dbReference type="EMBL" id="JACEIK010002083">
    <property type="protein sequence ID" value="MCD9558968.1"/>
    <property type="molecule type" value="Genomic_DNA"/>
</dbReference>
<dbReference type="Pfam" id="PF06105">
    <property type="entry name" value="Aph-1"/>
    <property type="match status" value="1"/>
</dbReference>
<gene>
    <name evidence="7" type="ORF">HAX54_016677</name>
</gene>
<evidence type="ECO:0000256" key="1">
    <source>
        <dbReference type="ARBA" id="ARBA00004141"/>
    </source>
</evidence>
<evidence type="ECO:0000256" key="4">
    <source>
        <dbReference type="ARBA" id="ARBA00022976"/>
    </source>
</evidence>
<dbReference type="InterPro" id="IPR009294">
    <property type="entry name" value="Aph-1"/>
</dbReference>
<evidence type="ECO:0000256" key="5">
    <source>
        <dbReference type="ARBA" id="ARBA00022989"/>
    </source>
</evidence>
<dbReference type="Proteomes" id="UP000823775">
    <property type="component" value="Unassembled WGS sequence"/>
</dbReference>
<evidence type="ECO:0000256" key="2">
    <source>
        <dbReference type="ARBA" id="ARBA00005577"/>
    </source>
</evidence>
<comment type="subcellular location">
    <subcellularLocation>
        <location evidence="1">Membrane</location>
        <topology evidence="1">Multi-pass membrane protein</topology>
    </subcellularLocation>
</comment>
<reference evidence="7 8" key="1">
    <citation type="journal article" date="2021" name="BMC Genomics">
        <title>Datura genome reveals duplications of psychoactive alkaloid biosynthetic genes and high mutation rate following tissue culture.</title>
        <authorList>
            <person name="Rajewski A."/>
            <person name="Carter-House D."/>
            <person name="Stajich J."/>
            <person name="Litt A."/>
        </authorList>
    </citation>
    <scope>NUCLEOTIDE SEQUENCE [LARGE SCALE GENOMIC DNA]</scope>
    <source>
        <strain evidence="7">AR-01</strain>
    </source>
</reference>
<evidence type="ECO:0000256" key="3">
    <source>
        <dbReference type="ARBA" id="ARBA00022692"/>
    </source>
</evidence>
<keyword evidence="5" id="KW-1133">Transmembrane helix</keyword>
<sequence length="71" mass="7669">MTVAAGIGCALLALGPSLSLFIVVISKKCFLILTVLSRSNLPPPQFSSLHCIGLVLQLQQEVKIWCFNDVL</sequence>
<keyword evidence="3" id="KW-0812">Transmembrane</keyword>
<keyword evidence="6" id="KW-0472">Membrane</keyword>
<keyword evidence="8" id="KW-1185">Reference proteome</keyword>
<keyword evidence="4" id="KW-0914">Notch signaling pathway</keyword>
<name>A0ABS8UKT4_DATST</name>
<proteinExistence type="inferred from homology"/>
<evidence type="ECO:0000313" key="8">
    <source>
        <dbReference type="Proteomes" id="UP000823775"/>
    </source>
</evidence>
<accession>A0ABS8UKT4</accession>
<comment type="similarity">
    <text evidence="2">Belongs to the APH-1 family.</text>
</comment>